<proteinExistence type="inferred from homology"/>
<comment type="similarity">
    <text evidence="1">Belongs to the UPF0065 (bug) family.</text>
</comment>
<dbReference type="AlphaFoldDB" id="A0A953T842"/>
<gene>
    <name evidence="3" type="ORF">KZZ10_11900</name>
</gene>
<feature type="chain" id="PRO_5037085736" evidence="2">
    <location>
        <begin position="32"/>
        <end position="333"/>
    </location>
</feature>
<dbReference type="PANTHER" id="PTHR42928">
    <property type="entry name" value="TRICARBOXYLATE-BINDING PROTEIN"/>
    <property type="match status" value="1"/>
</dbReference>
<dbReference type="Gene3D" id="3.40.190.10">
    <property type="entry name" value="Periplasmic binding protein-like II"/>
    <property type="match status" value="1"/>
</dbReference>
<dbReference type="PANTHER" id="PTHR42928:SF5">
    <property type="entry name" value="BLR1237 PROTEIN"/>
    <property type="match status" value="1"/>
</dbReference>
<evidence type="ECO:0000256" key="1">
    <source>
        <dbReference type="ARBA" id="ARBA00006987"/>
    </source>
</evidence>
<comment type="caution">
    <text evidence="3">The sequence shown here is derived from an EMBL/GenBank/DDBJ whole genome shotgun (WGS) entry which is preliminary data.</text>
</comment>
<sequence>MFSMEMKVRSLSVILGMATLASVLASTPAVAQSDFPLRPIKIIVGFAPGGPTDVQARLLASKLSPILNQAVVIENKPGASTTIALAEVARATPDGYTLSFGGSGAFATTPVTMASIPYNPKTAFEPIAITGEEQIAFAVNPSLPAKTLAEFVALAKQNPGKYSFGSSGQGNITHLTGELLKLRAGDLKIEHIAYKGAAPALNDVLAGHVQMMVGGLGSVYPMHQSGKLRVLAITSKDRVSYAKDIPTAGEAGVKDLIAGSTFVLLAPAKTPKNVIQKLNQAVNEALKEASYQQDMRAAYVEPILGSTPASTQQLLDTELALWKNLVEKSNLKF</sequence>
<organism evidence="3 4">
    <name type="scientific">Zwartia hollandica</name>
    <dbReference type="NCBI Taxonomy" id="324606"/>
    <lineage>
        <taxon>Bacteria</taxon>
        <taxon>Pseudomonadati</taxon>
        <taxon>Pseudomonadota</taxon>
        <taxon>Betaproteobacteria</taxon>
        <taxon>Burkholderiales</taxon>
        <taxon>Alcaligenaceae</taxon>
        <taxon>Zwartia</taxon>
    </lineage>
</organism>
<accession>A0A953T842</accession>
<dbReference type="EMBL" id="JAHXRI010000010">
    <property type="protein sequence ID" value="MBZ1351349.1"/>
    <property type="molecule type" value="Genomic_DNA"/>
</dbReference>
<feature type="signal peptide" evidence="2">
    <location>
        <begin position="1"/>
        <end position="31"/>
    </location>
</feature>
<dbReference type="Proteomes" id="UP000739565">
    <property type="component" value="Unassembled WGS sequence"/>
</dbReference>
<name>A0A953T842_9BURK</name>
<protein>
    <submittedName>
        <fullName evidence="3">Tripartite tricarboxylate transporter substrate binding protein</fullName>
    </submittedName>
</protein>
<dbReference type="PIRSF" id="PIRSF017082">
    <property type="entry name" value="YflP"/>
    <property type="match status" value="1"/>
</dbReference>
<dbReference type="CDD" id="cd07012">
    <property type="entry name" value="PBP2_Bug_TTT"/>
    <property type="match status" value="1"/>
</dbReference>
<dbReference type="RefSeq" id="WP_259661756.1">
    <property type="nucleotide sequence ID" value="NZ_JAHXRI010000010.1"/>
</dbReference>
<reference evidence="3" key="1">
    <citation type="submission" date="2021-07" db="EMBL/GenBank/DDBJ databases">
        <title>New genus and species of the family Alcaligenaceae.</title>
        <authorList>
            <person name="Hahn M.W."/>
        </authorList>
    </citation>
    <scope>NUCLEOTIDE SEQUENCE</scope>
    <source>
        <strain evidence="3">LF4-65</strain>
    </source>
</reference>
<dbReference type="Gene3D" id="3.40.190.150">
    <property type="entry name" value="Bordetella uptake gene, domain 1"/>
    <property type="match status" value="1"/>
</dbReference>
<dbReference type="SUPFAM" id="SSF53850">
    <property type="entry name" value="Periplasmic binding protein-like II"/>
    <property type="match status" value="1"/>
</dbReference>
<keyword evidence="4" id="KW-1185">Reference proteome</keyword>
<dbReference type="Pfam" id="PF03401">
    <property type="entry name" value="TctC"/>
    <property type="match status" value="1"/>
</dbReference>
<evidence type="ECO:0000313" key="4">
    <source>
        <dbReference type="Proteomes" id="UP000739565"/>
    </source>
</evidence>
<dbReference type="InterPro" id="IPR005064">
    <property type="entry name" value="BUG"/>
</dbReference>
<keyword evidence="2" id="KW-0732">Signal</keyword>
<dbReference type="InterPro" id="IPR042100">
    <property type="entry name" value="Bug_dom1"/>
</dbReference>
<evidence type="ECO:0000313" key="3">
    <source>
        <dbReference type="EMBL" id="MBZ1351349.1"/>
    </source>
</evidence>
<evidence type="ECO:0000256" key="2">
    <source>
        <dbReference type="SAM" id="SignalP"/>
    </source>
</evidence>